<dbReference type="Pfam" id="PF02866">
    <property type="entry name" value="Ldh_1_C"/>
    <property type="match status" value="1"/>
</dbReference>
<gene>
    <name evidence="2" type="ORF">BJ212DRAFT_1269982</name>
</gene>
<dbReference type="InterPro" id="IPR022383">
    <property type="entry name" value="Lactate/malate_DH_C"/>
</dbReference>
<keyword evidence="3" id="KW-1185">Reference proteome</keyword>
<feature type="non-terminal residue" evidence="2">
    <location>
        <position position="1"/>
    </location>
</feature>
<dbReference type="GeneID" id="64624859"/>
<dbReference type="AlphaFoldDB" id="A0A9P7EC77"/>
<feature type="domain" description="Lactate/malate dehydrogenase C-terminal" evidence="1">
    <location>
        <begin position="3"/>
        <end position="52"/>
    </location>
</feature>
<dbReference type="SUPFAM" id="SSF56327">
    <property type="entry name" value="LDH C-terminal domain-like"/>
    <property type="match status" value="1"/>
</dbReference>
<evidence type="ECO:0000259" key="1">
    <source>
        <dbReference type="Pfam" id="PF02866"/>
    </source>
</evidence>
<evidence type="ECO:0000313" key="3">
    <source>
        <dbReference type="Proteomes" id="UP000807769"/>
    </source>
</evidence>
<comment type="caution">
    <text evidence="2">The sequence shown here is derived from an EMBL/GenBank/DDBJ whole genome shotgun (WGS) entry which is preliminary data.</text>
</comment>
<organism evidence="2 3">
    <name type="scientific">Suillus subaureus</name>
    <dbReference type="NCBI Taxonomy" id="48587"/>
    <lineage>
        <taxon>Eukaryota</taxon>
        <taxon>Fungi</taxon>
        <taxon>Dikarya</taxon>
        <taxon>Basidiomycota</taxon>
        <taxon>Agaricomycotina</taxon>
        <taxon>Agaricomycetes</taxon>
        <taxon>Agaricomycetidae</taxon>
        <taxon>Boletales</taxon>
        <taxon>Suillineae</taxon>
        <taxon>Suillaceae</taxon>
        <taxon>Suillus</taxon>
    </lineage>
</organism>
<evidence type="ECO:0000313" key="2">
    <source>
        <dbReference type="EMBL" id="KAG1817607.1"/>
    </source>
</evidence>
<dbReference type="InterPro" id="IPR015955">
    <property type="entry name" value="Lactate_DH/Glyco_Ohase_4_C"/>
</dbReference>
<sequence>LDGLINLIQFGGNKVVKAKDGAGSADLSIFYIGAKFTRKVICVVNSEKGIVTLTFINLAAGGDALKKEISKDLD</sequence>
<name>A0A9P7EC77_9AGAM</name>
<accession>A0A9P7EC77</accession>
<reference evidence="2" key="1">
    <citation type="journal article" date="2020" name="New Phytol.">
        <title>Comparative genomics reveals dynamic genome evolution in host specialist ectomycorrhizal fungi.</title>
        <authorList>
            <person name="Lofgren L.A."/>
            <person name="Nguyen N.H."/>
            <person name="Vilgalys R."/>
            <person name="Ruytinx J."/>
            <person name="Liao H.L."/>
            <person name="Branco S."/>
            <person name="Kuo A."/>
            <person name="LaButti K."/>
            <person name="Lipzen A."/>
            <person name="Andreopoulos W."/>
            <person name="Pangilinan J."/>
            <person name="Riley R."/>
            <person name="Hundley H."/>
            <person name="Na H."/>
            <person name="Barry K."/>
            <person name="Grigoriev I.V."/>
            <person name="Stajich J.E."/>
            <person name="Kennedy P.G."/>
        </authorList>
    </citation>
    <scope>NUCLEOTIDE SEQUENCE</scope>
    <source>
        <strain evidence="2">MN1</strain>
    </source>
</reference>
<dbReference type="Gene3D" id="3.90.110.10">
    <property type="entry name" value="Lactate dehydrogenase/glycoside hydrolase, family 4, C-terminal"/>
    <property type="match status" value="1"/>
</dbReference>
<dbReference type="RefSeq" id="XP_041193849.1">
    <property type="nucleotide sequence ID" value="XM_041330842.1"/>
</dbReference>
<dbReference type="Proteomes" id="UP000807769">
    <property type="component" value="Unassembled WGS sequence"/>
</dbReference>
<dbReference type="OrthoDB" id="3364278at2759"/>
<protein>
    <recommendedName>
        <fullName evidence="1">Lactate/malate dehydrogenase C-terminal domain-containing protein</fullName>
    </recommendedName>
</protein>
<dbReference type="EMBL" id="JABBWG010000013">
    <property type="protein sequence ID" value="KAG1817607.1"/>
    <property type="molecule type" value="Genomic_DNA"/>
</dbReference>
<dbReference type="GO" id="GO:0016616">
    <property type="term" value="F:oxidoreductase activity, acting on the CH-OH group of donors, NAD or NADP as acceptor"/>
    <property type="evidence" value="ECO:0007669"/>
    <property type="project" value="InterPro"/>
</dbReference>
<proteinExistence type="predicted"/>